<name>A0A8J8NZA9_HALGN</name>
<accession>A0A8J8NZA9</accession>
<protein>
    <submittedName>
        <fullName evidence="1">Uncharacterized protein</fullName>
    </submittedName>
</protein>
<gene>
    <name evidence="1" type="ORF">FGO68_gene159</name>
</gene>
<dbReference type="AlphaFoldDB" id="A0A8J8NZA9"/>
<dbReference type="Proteomes" id="UP000785679">
    <property type="component" value="Unassembled WGS sequence"/>
</dbReference>
<evidence type="ECO:0000313" key="1">
    <source>
        <dbReference type="EMBL" id="TNV84952.1"/>
    </source>
</evidence>
<reference evidence="1" key="1">
    <citation type="submission" date="2019-06" db="EMBL/GenBank/DDBJ databases">
        <authorList>
            <person name="Zheng W."/>
        </authorList>
    </citation>
    <scope>NUCLEOTIDE SEQUENCE</scope>
    <source>
        <strain evidence="1">QDHG01</strain>
    </source>
</reference>
<dbReference type="EMBL" id="RRYP01002282">
    <property type="protein sequence ID" value="TNV84952.1"/>
    <property type="molecule type" value="Genomic_DNA"/>
</dbReference>
<evidence type="ECO:0000313" key="2">
    <source>
        <dbReference type="Proteomes" id="UP000785679"/>
    </source>
</evidence>
<organism evidence="1 2">
    <name type="scientific">Halteria grandinella</name>
    <dbReference type="NCBI Taxonomy" id="5974"/>
    <lineage>
        <taxon>Eukaryota</taxon>
        <taxon>Sar</taxon>
        <taxon>Alveolata</taxon>
        <taxon>Ciliophora</taxon>
        <taxon>Intramacronucleata</taxon>
        <taxon>Spirotrichea</taxon>
        <taxon>Stichotrichia</taxon>
        <taxon>Sporadotrichida</taxon>
        <taxon>Halteriidae</taxon>
        <taxon>Halteria</taxon>
    </lineage>
</organism>
<comment type="caution">
    <text evidence="1">The sequence shown here is derived from an EMBL/GenBank/DDBJ whole genome shotgun (WGS) entry which is preliminary data.</text>
</comment>
<sequence>MNTQRKPSPKKMPAPKPSFWTINQKEGRKRHLQIQGWFQRARTVNRLIQRSLRGYWLRRSLVWGLTLISSRLKSQML</sequence>
<keyword evidence="2" id="KW-1185">Reference proteome</keyword>
<proteinExistence type="predicted"/>